<dbReference type="AlphaFoldDB" id="A0AAV5JHV5"/>
<dbReference type="EMBL" id="BPVZ01000034">
    <property type="protein sequence ID" value="GKV11645.1"/>
    <property type="molecule type" value="Genomic_DNA"/>
</dbReference>
<evidence type="ECO:0000313" key="1">
    <source>
        <dbReference type="EMBL" id="GKV11645.1"/>
    </source>
</evidence>
<evidence type="ECO:0000313" key="2">
    <source>
        <dbReference type="Proteomes" id="UP001054252"/>
    </source>
</evidence>
<comment type="caution">
    <text evidence="1">The sequence shown here is derived from an EMBL/GenBank/DDBJ whole genome shotgun (WGS) entry which is preliminary data.</text>
</comment>
<dbReference type="Proteomes" id="UP001054252">
    <property type="component" value="Unassembled WGS sequence"/>
</dbReference>
<accession>A0AAV5JHV5</accession>
<keyword evidence="2" id="KW-1185">Reference proteome</keyword>
<proteinExistence type="predicted"/>
<gene>
    <name evidence="1" type="ORF">SLEP1_g22885</name>
</gene>
<reference evidence="1 2" key="1">
    <citation type="journal article" date="2021" name="Commun. Biol.">
        <title>The genome of Shorea leprosula (Dipterocarpaceae) highlights the ecological relevance of drought in aseasonal tropical rainforests.</title>
        <authorList>
            <person name="Ng K.K.S."/>
            <person name="Kobayashi M.J."/>
            <person name="Fawcett J.A."/>
            <person name="Hatakeyama M."/>
            <person name="Paape T."/>
            <person name="Ng C.H."/>
            <person name="Ang C.C."/>
            <person name="Tnah L.H."/>
            <person name="Lee C.T."/>
            <person name="Nishiyama T."/>
            <person name="Sese J."/>
            <person name="O'Brien M.J."/>
            <person name="Copetti D."/>
            <person name="Mohd Noor M.I."/>
            <person name="Ong R.C."/>
            <person name="Putra M."/>
            <person name="Sireger I.Z."/>
            <person name="Indrioko S."/>
            <person name="Kosugi Y."/>
            <person name="Izuno A."/>
            <person name="Isagi Y."/>
            <person name="Lee S.L."/>
            <person name="Shimizu K.K."/>
        </authorList>
    </citation>
    <scope>NUCLEOTIDE SEQUENCE [LARGE SCALE GENOMIC DNA]</scope>
    <source>
        <strain evidence="1">214</strain>
    </source>
</reference>
<name>A0AAV5JHV5_9ROSI</name>
<sequence length="52" mass="5563">MFAGPGFWLPENSGMLPALPSSIYPYSCCLVLFGFSAFELPFCCPKPAGSRG</sequence>
<protein>
    <submittedName>
        <fullName evidence="1">Uncharacterized protein</fullName>
    </submittedName>
</protein>
<organism evidence="1 2">
    <name type="scientific">Rubroshorea leprosula</name>
    <dbReference type="NCBI Taxonomy" id="152421"/>
    <lineage>
        <taxon>Eukaryota</taxon>
        <taxon>Viridiplantae</taxon>
        <taxon>Streptophyta</taxon>
        <taxon>Embryophyta</taxon>
        <taxon>Tracheophyta</taxon>
        <taxon>Spermatophyta</taxon>
        <taxon>Magnoliopsida</taxon>
        <taxon>eudicotyledons</taxon>
        <taxon>Gunneridae</taxon>
        <taxon>Pentapetalae</taxon>
        <taxon>rosids</taxon>
        <taxon>malvids</taxon>
        <taxon>Malvales</taxon>
        <taxon>Dipterocarpaceae</taxon>
        <taxon>Rubroshorea</taxon>
    </lineage>
</organism>